<keyword evidence="2" id="KW-1185">Reference proteome</keyword>
<protein>
    <submittedName>
        <fullName evidence="1">TIGR03767 family metallophosphoesterase</fullName>
    </submittedName>
</protein>
<reference evidence="1 2" key="1">
    <citation type="submission" date="2019-07" db="EMBL/GenBank/DDBJ databases">
        <title>Draft genome for Streptomyces benahoarensis MZ03-48.</title>
        <authorList>
            <person name="Gonzalez-Pimentel J.L."/>
        </authorList>
    </citation>
    <scope>NUCLEOTIDE SEQUENCE [LARGE SCALE GENOMIC DNA]</scope>
    <source>
        <strain evidence="1 2">MZ03-48</strain>
    </source>
</reference>
<dbReference type="InterPro" id="IPR029052">
    <property type="entry name" value="Metallo-depent_PP-like"/>
</dbReference>
<organism evidence="1 2">
    <name type="scientific">Streptomyces benahoarensis</name>
    <dbReference type="NCBI Taxonomy" id="2595054"/>
    <lineage>
        <taxon>Bacteria</taxon>
        <taxon>Bacillati</taxon>
        <taxon>Actinomycetota</taxon>
        <taxon>Actinomycetes</taxon>
        <taxon>Kitasatosporales</taxon>
        <taxon>Streptomycetaceae</taxon>
        <taxon>Streptomyces</taxon>
    </lineage>
</organism>
<dbReference type="SUPFAM" id="SSF56300">
    <property type="entry name" value="Metallo-dependent phosphatases"/>
    <property type="match status" value="1"/>
</dbReference>
<feature type="non-terminal residue" evidence="1">
    <location>
        <position position="1"/>
    </location>
</feature>
<gene>
    <name evidence="1" type="ORF">FNZ23_30560</name>
</gene>
<dbReference type="EMBL" id="VKLS01000912">
    <property type="protein sequence ID" value="TSB17512.1"/>
    <property type="molecule type" value="Genomic_DNA"/>
</dbReference>
<evidence type="ECO:0000313" key="2">
    <source>
        <dbReference type="Proteomes" id="UP000320888"/>
    </source>
</evidence>
<proteinExistence type="predicted"/>
<name>A0A553XKU6_9ACTN</name>
<dbReference type="AlphaFoldDB" id="A0A553XKU6"/>
<dbReference type="Proteomes" id="UP000320888">
    <property type="component" value="Unassembled WGS sequence"/>
</dbReference>
<accession>A0A553XKU6</accession>
<sequence length="121" mass="13128">TGAELAALFSAHPSIVAWINGHSHKNEVTAHPGFWEVSTASHIDFPQLARVIELTDNHDGTLSLFTTLVESSAPHRADPADLSRTGLAALYRELAANAPKARKDLAGEAVDRNLELVVRRR</sequence>
<comment type="caution">
    <text evidence="1">The sequence shown here is derived from an EMBL/GenBank/DDBJ whole genome shotgun (WGS) entry which is preliminary data.</text>
</comment>
<evidence type="ECO:0000313" key="1">
    <source>
        <dbReference type="EMBL" id="TSB17512.1"/>
    </source>
</evidence>